<gene>
    <name evidence="1" type="ORF">IFM89_031308</name>
</gene>
<reference evidence="1 2" key="1">
    <citation type="submission" date="2020-10" db="EMBL/GenBank/DDBJ databases">
        <title>The Coptis chinensis genome and diversification of protoberbering-type alkaloids.</title>
        <authorList>
            <person name="Wang B."/>
            <person name="Shu S."/>
            <person name="Song C."/>
            <person name="Liu Y."/>
        </authorList>
    </citation>
    <scope>NUCLEOTIDE SEQUENCE [LARGE SCALE GENOMIC DNA]</scope>
    <source>
        <strain evidence="1">HL-2020</strain>
        <tissue evidence="1">Leaf</tissue>
    </source>
</reference>
<sequence>MTIGKRKHKGSVTVLKIFIMSDKQTAKMHEAAQRQFFHMSDVQEDLHKKIQQAASRKLRASIWPQRNKGIEALDQPQIRCRHKNRNLEENARVNHPKLVGKELIKDGSEFGHLLILANSAELLQSEGQSLREESLGEKEENDNVKIEKDFCVLGRTRLTQIRHQARLENHQRVEETHVSHAHQHKNLISIEDSDNSKNVYAEQLQGVSGHRDTEELGPARHELMDCRVHCD</sequence>
<dbReference type="AlphaFoldDB" id="A0A835IZC7"/>
<keyword evidence="2" id="KW-1185">Reference proteome</keyword>
<dbReference type="Proteomes" id="UP000631114">
    <property type="component" value="Unassembled WGS sequence"/>
</dbReference>
<organism evidence="1 2">
    <name type="scientific">Coptis chinensis</name>
    <dbReference type="NCBI Taxonomy" id="261450"/>
    <lineage>
        <taxon>Eukaryota</taxon>
        <taxon>Viridiplantae</taxon>
        <taxon>Streptophyta</taxon>
        <taxon>Embryophyta</taxon>
        <taxon>Tracheophyta</taxon>
        <taxon>Spermatophyta</taxon>
        <taxon>Magnoliopsida</taxon>
        <taxon>Ranunculales</taxon>
        <taxon>Ranunculaceae</taxon>
        <taxon>Coptidoideae</taxon>
        <taxon>Coptis</taxon>
    </lineage>
</organism>
<accession>A0A835IZC7</accession>
<evidence type="ECO:0000313" key="2">
    <source>
        <dbReference type="Proteomes" id="UP000631114"/>
    </source>
</evidence>
<name>A0A835IZC7_9MAGN</name>
<comment type="caution">
    <text evidence="1">The sequence shown here is derived from an EMBL/GenBank/DDBJ whole genome shotgun (WGS) entry which is preliminary data.</text>
</comment>
<dbReference type="EMBL" id="JADFTS010000001">
    <property type="protein sequence ID" value="KAF9626181.1"/>
    <property type="molecule type" value="Genomic_DNA"/>
</dbReference>
<protein>
    <submittedName>
        <fullName evidence="1">Uncharacterized protein</fullName>
    </submittedName>
</protein>
<proteinExistence type="predicted"/>
<evidence type="ECO:0000313" key="1">
    <source>
        <dbReference type="EMBL" id="KAF9626181.1"/>
    </source>
</evidence>